<evidence type="ECO:0000256" key="1">
    <source>
        <dbReference type="SAM" id="MobiDB-lite"/>
    </source>
</evidence>
<feature type="compositionally biased region" description="Acidic residues" evidence="1">
    <location>
        <begin position="75"/>
        <end position="84"/>
    </location>
</feature>
<dbReference type="AlphaFoldDB" id="A0A4Q4RW61"/>
<feature type="compositionally biased region" description="Acidic residues" evidence="1">
    <location>
        <begin position="57"/>
        <end position="66"/>
    </location>
</feature>
<sequence>MEHIIVNGTLGDDLCNEFEVQMILPELAEFSHSHWGYLFHKLCYELDQDDENTLVELSEGDSDYESSDGSISSEDGTEDYSDDDYWEQPELTEDETFELGVDLALCANEDLSIPPMHYC</sequence>
<keyword evidence="3" id="KW-1185">Reference proteome</keyword>
<evidence type="ECO:0000313" key="2">
    <source>
        <dbReference type="EMBL" id="RYO61570.1"/>
    </source>
</evidence>
<dbReference type="EMBL" id="PEJP01000025">
    <property type="protein sequence ID" value="RYO61570.1"/>
    <property type="molecule type" value="Genomic_DNA"/>
</dbReference>
<reference evidence="3" key="1">
    <citation type="journal article" date="2019" name="bioRxiv">
        <title>Genomics, evolutionary history and diagnostics of the Alternaria alternata species group including apple and Asian pear pathotypes.</title>
        <authorList>
            <person name="Armitage A.D."/>
            <person name="Cockerton H.M."/>
            <person name="Sreenivasaprasad S."/>
            <person name="Woodhall J.W."/>
            <person name="Lane C.R."/>
            <person name="Harrison R.J."/>
            <person name="Clarkson J.P."/>
        </authorList>
    </citation>
    <scope>NUCLEOTIDE SEQUENCE [LARGE SCALE GENOMIC DNA]</scope>
    <source>
        <strain evidence="3">RGR 97.0016</strain>
    </source>
</reference>
<name>A0A4Q4RW61_9PLEO</name>
<proteinExistence type="predicted"/>
<feature type="region of interest" description="Disordered" evidence="1">
    <location>
        <begin position="57"/>
        <end position="84"/>
    </location>
</feature>
<accession>A0A4Q4RW61</accession>
<organism evidence="2 3">
    <name type="scientific">Alternaria arborescens</name>
    <dbReference type="NCBI Taxonomy" id="156630"/>
    <lineage>
        <taxon>Eukaryota</taxon>
        <taxon>Fungi</taxon>
        <taxon>Dikarya</taxon>
        <taxon>Ascomycota</taxon>
        <taxon>Pezizomycotina</taxon>
        <taxon>Dothideomycetes</taxon>
        <taxon>Pleosporomycetidae</taxon>
        <taxon>Pleosporales</taxon>
        <taxon>Pleosporineae</taxon>
        <taxon>Pleosporaceae</taxon>
        <taxon>Alternaria</taxon>
        <taxon>Alternaria sect. Alternaria</taxon>
    </lineage>
</organism>
<protein>
    <submittedName>
        <fullName evidence="2">Uncharacterized protein</fullName>
    </submittedName>
</protein>
<dbReference type="Proteomes" id="UP000293823">
    <property type="component" value="Unassembled WGS sequence"/>
</dbReference>
<gene>
    <name evidence="2" type="ORF">AA0113_g6741</name>
</gene>
<evidence type="ECO:0000313" key="3">
    <source>
        <dbReference type="Proteomes" id="UP000293823"/>
    </source>
</evidence>
<comment type="caution">
    <text evidence="2">The sequence shown here is derived from an EMBL/GenBank/DDBJ whole genome shotgun (WGS) entry which is preliminary data.</text>
</comment>